<feature type="domain" description="Outer membrane protein assembly factor BamE" evidence="1">
    <location>
        <begin position="28"/>
        <end position="55"/>
    </location>
</feature>
<dbReference type="Proteomes" id="UP000192266">
    <property type="component" value="Unassembled WGS sequence"/>
</dbReference>
<evidence type="ECO:0000313" key="3">
    <source>
        <dbReference type="Proteomes" id="UP000192266"/>
    </source>
</evidence>
<dbReference type="InterPro" id="IPR007450">
    <property type="entry name" value="BamE_dom"/>
</dbReference>
<organism evidence="2 3">
    <name type="scientific">Hymenobacter roseosalivarius DSM 11622</name>
    <dbReference type="NCBI Taxonomy" id="645990"/>
    <lineage>
        <taxon>Bacteria</taxon>
        <taxon>Pseudomonadati</taxon>
        <taxon>Bacteroidota</taxon>
        <taxon>Cytophagia</taxon>
        <taxon>Cytophagales</taxon>
        <taxon>Hymenobacteraceae</taxon>
        <taxon>Hymenobacter</taxon>
    </lineage>
</organism>
<dbReference type="AlphaFoldDB" id="A0A1W1V591"/>
<dbReference type="Pfam" id="PF04355">
    <property type="entry name" value="BamE"/>
    <property type="match status" value="1"/>
</dbReference>
<reference evidence="2 3" key="1">
    <citation type="submission" date="2017-04" db="EMBL/GenBank/DDBJ databases">
        <authorList>
            <person name="Afonso C.L."/>
            <person name="Miller P.J."/>
            <person name="Scott M.A."/>
            <person name="Spackman E."/>
            <person name="Goraichik I."/>
            <person name="Dimitrov K.M."/>
            <person name="Suarez D.L."/>
            <person name="Swayne D.E."/>
        </authorList>
    </citation>
    <scope>NUCLEOTIDE SEQUENCE [LARGE SCALE GENOMIC DNA]</scope>
    <source>
        <strain evidence="2 3">DSM 11622</strain>
    </source>
</reference>
<evidence type="ECO:0000313" key="2">
    <source>
        <dbReference type="EMBL" id="SMB88201.1"/>
    </source>
</evidence>
<proteinExistence type="predicted"/>
<protein>
    <submittedName>
        <fullName evidence="2">Beta-barrel assembly machine subunit BamE</fullName>
    </submittedName>
</protein>
<name>A0A1W1V591_9BACT</name>
<gene>
    <name evidence="2" type="ORF">SAMN00120144_1185</name>
</gene>
<keyword evidence="3" id="KW-1185">Reference proteome</keyword>
<dbReference type="EMBL" id="FWWW01000049">
    <property type="protein sequence ID" value="SMB88201.1"/>
    <property type="molecule type" value="Genomic_DNA"/>
</dbReference>
<sequence length="101" mass="10853">MVLGILAVAGFIYYTLTTGPQVYEGMHNSEKLRQVKIGMTRQQAITIMGPPLSKRVLLPGLGGAYNTPVTIYNYRTSPLASDAIAFVLDPDSIVVGTSHGK</sequence>
<evidence type="ECO:0000259" key="1">
    <source>
        <dbReference type="Pfam" id="PF04355"/>
    </source>
</evidence>
<accession>A0A1W1V591</accession>
<dbReference type="GO" id="GO:0019867">
    <property type="term" value="C:outer membrane"/>
    <property type="evidence" value="ECO:0007669"/>
    <property type="project" value="InterPro"/>
</dbReference>